<keyword evidence="1" id="KW-0694">RNA-binding</keyword>
<dbReference type="Gene3D" id="3.40.50.300">
    <property type="entry name" value="P-loop containing nucleotide triphosphate hydrolases"/>
    <property type="match status" value="1"/>
</dbReference>
<dbReference type="VEuPathDB" id="FungiDB:AeMF1_016190"/>
<dbReference type="SMART" id="SM00382">
    <property type="entry name" value="AAA"/>
    <property type="match status" value="1"/>
</dbReference>
<dbReference type="InterPro" id="IPR024983">
    <property type="entry name" value="CHAT_dom"/>
</dbReference>
<dbReference type="PROSITE" id="PS50889">
    <property type="entry name" value="S4"/>
    <property type="match status" value="1"/>
</dbReference>
<sequence length="844" mass="95319">MQEANATSPEPALKRARVEPKQTDDIDDKEKLNRCEWVLELHPNCRMDDLQKELLKEAGLYTIDIDQKKYGGMLLLRRSDFKSVVDRLHLGFMSNTICLISLQLNTSPRPLQLKLYQLPNAKNRVYVNKKPIEVGDFHVLYEGDEVVFFERADSFELKYVVARRPGMIRSIWSPSTQTESRASIDQIDPIETCNKCEWMLELHSKCNISEREKENLRRVGQYNIDPSIEKYLIPIKIGRKIFMDVFQPDITDYVSRYICSISVQICPAHNPWKLRILQPRGTTAPVYVNDKLIDKGRFHTLEEGDEVVFIRRSMGFELKYIVVKREKEMIEKVSSIGVLFAAPLVEMTPDGKKTALPDLDFQAEGEVLRECIAEASIERESLLSNSSQVDIVRVPRNINLRVHFATRDTFQEWSRGLQALHFSGHGNDHCIYFEGDHGMAVPIAPHEIVELLPKDHSLKLVFIASCASANMAHAFVAHGIPHVVGTKLNTELEDKAAIAFTKDFFEDIVRGRTVREAFIRAQTTVAHLANTRQPEEVAKKFELLPEGGNHDVVIFPLDDVELFETPPDHSGQIASSQLDSLSQLDTLDNDESPPLSPSSPPTLFPTKLPALTVNYGFRNLELHELFTLLHRHRLVTVTGPTGIGKTQIAIAAARYMDMRKPHRHQVHVCSVSSTLEGLNSGDFLGCDSIESIWERVLSRIELSVATNVPSDHLPDLIVFDGCDDLLGNSLLQDLFEAYLQRLFSLRPNLQILLTACHRLQLKLINGDGELPLNPLTLVDGARLLLKFLNRPLEAHYAKLKVGVPPEDLSSDEMAAWISKSPAYRATQGVPKLIENLAHDTKVSL</sequence>
<keyword evidence="5" id="KW-1185">Reference proteome</keyword>
<name>A0A6G0X1T0_9STRA</name>
<evidence type="ECO:0000256" key="1">
    <source>
        <dbReference type="PROSITE-ProRule" id="PRU00182"/>
    </source>
</evidence>
<comment type="caution">
    <text evidence="4">The sequence shown here is derived from an EMBL/GenBank/DDBJ whole genome shotgun (WGS) entry which is preliminary data.</text>
</comment>
<dbReference type="InterPro" id="IPR027417">
    <property type="entry name" value="P-loop_NTPase"/>
</dbReference>
<dbReference type="InterPro" id="IPR003593">
    <property type="entry name" value="AAA+_ATPase"/>
</dbReference>
<dbReference type="InterPro" id="IPR008984">
    <property type="entry name" value="SMAD_FHA_dom_sf"/>
</dbReference>
<feature type="compositionally biased region" description="Basic and acidic residues" evidence="2">
    <location>
        <begin position="12"/>
        <end position="25"/>
    </location>
</feature>
<gene>
    <name evidence="4" type="ORF">Ae201684_009305</name>
</gene>
<dbReference type="SUPFAM" id="SSF49879">
    <property type="entry name" value="SMAD/FHA domain"/>
    <property type="match status" value="1"/>
</dbReference>
<dbReference type="AlphaFoldDB" id="A0A6G0X1T0"/>
<feature type="region of interest" description="Disordered" evidence="2">
    <location>
        <begin position="1"/>
        <end position="25"/>
    </location>
</feature>
<dbReference type="CDD" id="cd00060">
    <property type="entry name" value="FHA"/>
    <property type="match status" value="1"/>
</dbReference>
<organism evidence="4 5">
    <name type="scientific">Aphanomyces euteiches</name>
    <dbReference type="NCBI Taxonomy" id="100861"/>
    <lineage>
        <taxon>Eukaryota</taxon>
        <taxon>Sar</taxon>
        <taxon>Stramenopiles</taxon>
        <taxon>Oomycota</taxon>
        <taxon>Saprolegniomycetes</taxon>
        <taxon>Saprolegniales</taxon>
        <taxon>Verrucalvaceae</taxon>
        <taxon>Aphanomyces</taxon>
    </lineage>
</organism>
<evidence type="ECO:0000313" key="5">
    <source>
        <dbReference type="Proteomes" id="UP000481153"/>
    </source>
</evidence>
<reference evidence="4 5" key="1">
    <citation type="submission" date="2019-07" db="EMBL/GenBank/DDBJ databases">
        <title>Genomics analysis of Aphanomyces spp. identifies a new class of oomycete effector associated with host adaptation.</title>
        <authorList>
            <person name="Gaulin E."/>
        </authorList>
    </citation>
    <scope>NUCLEOTIDE SEQUENCE [LARGE SCALE GENOMIC DNA]</scope>
    <source>
        <strain evidence="4 5">ATCC 201684</strain>
    </source>
</reference>
<feature type="region of interest" description="Disordered" evidence="2">
    <location>
        <begin position="584"/>
        <end position="603"/>
    </location>
</feature>
<evidence type="ECO:0000256" key="2">
    <source>
        <dbReference type="SAM" id="MobiDB-lite"/>
    </source>
</evidence>
<feature type="domain" description="AAA+ ATPase" evidence="3">
    <location>
        <begin position="631"/>
        <end position="791"/>
    </location>
</feature>
<dbReference type="GO" id="GO:0003723">
    <property type="term" value="F:RNA binding"/>
    <property type="evidence" value="ECO:0007669"/>
    <property type="project" value="UniProtKB-KW"/>
</dbReference>
<evidence type="ECO:0000313" key="4">
    <source>
        <dbReference type="EMBL" id="KAF0733734.1"/>
    </source>
</evidence>
<dbReference type="EMBL" id="VJMJ01000119">
    <property type="protein sequence ID" value="KAF0733734.1"/>
    <property type="molecule type" value="Genomic_DNA"/>
</dbReference>
<proteinExistence type="predicted"/>
<dbReference type="Pfam" id="PF12770">
    <property type="entry name" value="CHAT"/>
    <property type="match status" value="1"/>
</dbReference>
<protein>
    <recommendedName>
        <fullName evidence="3">AAA+ ATPase domain-containing protein</fullName>
    </recommendedName>
</protein>
<dbReference type="Proteomes" id="UP000481153">
    <property type="component" value="Unassembled WGS sequence"/>
</dbReference>
<feature type="compositionally biased region" description="Pro residues" evidence="2">
    <location>
        <begin position="594"/>
        <end position="603"/>
    </location>
</feature>
<evidence type="ECO:0000259" key="3">
    <source>
        <dbReference type="SMART" id="SM00382"/>
    </source>
</evidence>
<accession>A0A6G0X1T0</accession>
<dbReference type="SUPFAM" id="SSF52540">
    <property type="entry name" value="P-loop containing nucleoside triphosphate hydrolases"/>
    <property type="match status" value="1"/>
</dbReference>